<dbReference type="PANTHER" id="PTHR13622:SF8">
    <property type="entry name" value="THIAMIN PYROPHOSPHOKINASE 1"/>
    <property type="match status" value="1"/>
</dbReference>
<evidence type="ECO:0000256" key="2">
    <source>
        <dbReference type="ARBA" id="ARBA00006785"/>
    </source>
</evidence>
<dbReference type="STRING" id="36166.T1GTI5"/>
<evidence type="ECO:0000259" key="8">
    <source>
        <dbReference type="SMART" id="SM00983"/>
    </source>
</evidence>
<dbReference type="GO" id="GO:0009229">
    <property type="term" value="P:thiamine diphosphate biosynthetic process"/>
    <property type="evidence" value="ECO:0007669"/>
    <property type="project" value="UniProtKB-UniRule"/>
</dbReference>
<dbReference type="Gene3D" id="2.60.120.320">
    <property type="entry name" value="Thiamin pyrophosphokinase, thiamin-binding domain"/>
    <property type="match status" value="1"/>
</dbReference>
<dbReference type="Pfam" id="PF04263">
    <property type="entry name" value="TPK_catalytic"/>
    <property type="match status" value="1"/>
</dbReference>
<keyword evidence="5 7" id="KW-0418">Kinase</keyword>
<evidence type="ECO:0000256" key="4">
    <source>
        <dbReference type="ARBA" id="ARBA00022741"/>
    </source>
</evidence>
<dbReference type="UniPathway" id="UPA00060">
    <property type="reaction ID" value="UER00597"/>
</dbReference>
<protein>
    <recommendedName>
        <fullName evidence="7">Thiamine pyrophosphokinase</fullName>
        <ecNumber evidence="7">2.7.6.2</ecNumber>
    </recommendedName>
</protein>
<comment type="similarity">
    <text evidence="2 7">Belongs to the thiamine pyrophosphokinase family.</text>
</comment>
<dbReference type="InterPro" id="IPR016966">
    <property type="entry name" value="Thiamin_pyrophosphokinase_euk"/>
</dbReference>
<evidence type="ECO:0000256" key="7">
    <source>
        <dbReference type="PIRNR" id="PIRNR031057"/>
    </source>
</evidence>
<evidence type="ECO:0000313" key="9">
    <source>
        <dbReference type="EnsemblMetazoa" id="MESCA007018-PA"/>
    </source>
</evidence>
<dbReference type="AlphaFoldDB" id="T1GTI5"/>
<dbReference type="SMART" id="SM00983">
    <property type="entry name" value="TPK_B1_binding"/>
    <property type="match status" value="1"/>
</dbReference>
<dbReference type="GO" id="GO:0030975">
    <property type="term" value="F:thiamine binding"/>
    <property type="evidence" value="ECO:0007669"/>
    <property type="project" value="UniProtKB-UniRule"/>
</dbReference>
<name>T1GTI5_MEGSC</name>
<dbReference type="OMA" id="HHLYMMT"/>
<dbReference type="CDD" id="cd07995">
    <property type="entry name" value="TPK"/>
    <property type="match status" value="1"/>
</dbReference>
<dbReference type="NCBIfam" id="TIGR01378">
    <property type="entry name" value="thi_PPkinase"/>
    <property type="match status" value="1"/>
</dbReference>
<dbReference type="GO" id="GO:0005524">
    <property type="term" value="F:ATP binding"/>
    <property type="evidence" value="ECO:0007669"/>
    <property type="project" value="UniProtKB-UniRule"/>
</dbReference>
<evidence type="ECO:0000256" key="3">
    <source>
        <dbReference type="ARBA" id="ARBA00022679"/>
    </source>
</evidence>
<keyword evidence="10" id="KW-1185">Reference proteome</keyword>
<dbReference type="GO" id="GO:0006772">
    <property type="term" value="P:thiamine metabolic process"/>
    <property type="evidence" value="ECO:0007669"/>
    <property type="project" value="InterPro"/>
</dbReference>
<sequence>MFSSFISRLYSHKMQKWNPESLINLELQNTTEDRFAVVVLNRRISVPVEVTTNLWQNAAIRCLVDGGANRWHQFLVNNNLSNSELKSPDFITGDFDSILEETMTYFKENSPESIKIVNTPDQNETDFTKSLRVLKSNLDRLNVRNVIVFQEFSGRLDQMMGNINTLYKCESILLENSRVFLLSSSSMTWLLKPGQHSIEIPRDLVENKRWCSLLPIGEKAIVTTDGLKWDLYNGSLQFGGMVSSSNSYAKEIIEITTDGYVVWSMGLFNFTDD</sequence>
<dbReference type="SUPFAM" id="SSF63862">
    <property type="entry name" value="Thiamin pyrophosphokinase, substrate-binding domain"/>
    <property type="match status" value="1"/>
</dbReference>
<dbReference type="Gene3D" id="3.40.50.10240">
    <property type="entry name" value="Thiamin pyrophosphokinase, catalytic domain"/>
    <property type="match status" value="1"/>
</dbReference>
<dbReference type="GO" id="GO:0004788">
    <property type="term" value="F:thiamine diphosphokinase activity"/>
    <property type="evidence" value="ECO:0007669"/>
    <property type="project" value="UniProtKB-UniRule"/>
</dbReference>
<dbReference type="EMBL" id="CAQQ02110235">
    <property type="status" value="NOT_ANNOTATED_CDS"/>
    <property type="molecule type" value="Genomic_DNA"/>
</dbReference>
<dbReference type="EnsemblMetazoa" id="MESCA007018-RA">
    <property type="protein sequence ID" value="MESCA007018-PA"/>
    <property type="gene ID" value="MESCA007018"/>
</dbReference>
<dbReference type="EC" id="2.7.6.2" evidence="7"/>
<dbReference type="InterPro" id="IPR006282">
    <property type="entry name" value="Thi_PPkinase"/>
</dbReference>
<feature type="domain" description="Thiamin pyrophosphokinase thiamin-binding" evidence="8">
    <location>
        <begin position="194"/>
        <end position="262"/>
    </location>
</feature>
<dbReference type="GO" id="GO:0016301">
    <property type="term" value="F:kinase activity"/>
    <property type="evidence" value="ECO:0007669"/>
    <property type="project" value="UniProtKB-UniRule"/>
</dbReference>
<organism evidence="9 10">
    <name type="scientific">Megaselia scalaris</name>
    <name type="common">Humpbacked fly</name>
    <name type="synonym">Phora scalaris</name>
    <dbReference type="NCBI Taxonomy" id="36166"/>
    <lineage>
        <taxon>Eukaryota</taxon>
        <taxon>Metazoa</taxon>
        <taxon>Ecdysozoa</taxon>
        <taxon>Arthropoda</taxon>
        <taxon>Hexapoda</taxon>
        <taxon>Insecta</taxon>
        <taxon>Pterygota</taxon>
        <taxon>Neoptera</taxon>
        <taxon>Endopterygota</taxon>
        <taxon>Diptera</taxon>
        <taxon>Brachycera</taxon>
        <taxon>Muscomorpha</taxon>
        <taxon>Platypezoidea</taxon>
        <taxon>Phoridae</taxon>
        <taxon>Megaseliini</taxon>
        <taxon>Megaselia</taxon>
    </lineage>
</organism>
<keyword evidence="4 7" id="KW-0547">Nucleotide-binding</keyword>
<keyword evidence="6 7" id="KW-0067">ATP-binding</keyword>
<comment type="pathway">
    <text evidence="1 7">Cofactor biosynthesis; thiamine diphosphate biosynthesis; thiamine diphosphate from thiamine: step 1/1.</text>
</comment>
<dbReference type="InterPro" id="IPR007371">
    <property type="entry name" value="TPK_catalytic"/>
</dbReference>
<reference evidence="10" key="1">
    <citation type="submission" date="2013-02" db="EMBL/GenBank/DDBJ databases">
        <authorList>
            <person name="Hughes D."/>
        </authorList>
    </citation>
    <scope>NUCLEOTIDE SEQUENCE</scope>
    <source>
        <strain>Durham</strain>
        <strain evidence="10">NC isolate 2 -- Noor lab</strain>
    </source>
</reference>
<dbReference type="InterPro" id="IPR036759">
    <property type="entry name" value="TPK_catalytic_sf"/>
</dbReference>
<dbReference type="PANTHER" id="PTHR13622">
    <property type="entry name" value="THIAMIN PYROPHOSPHOKINASE"/>
    <property type="match status" value="1"/>
</dbReference>
<evidence type="ECO:0000256" key="1">
    <source>
        <dbReference type="ARBA" id="ARBA00005078"/>
    </source>
</evidence>
<keyword evidence="3 7" id="KW-0808">Transferase</keyword>
<dbReference type="Proteomes" id="UP000015102">
    <property type="component" value="Unassembled WGS sequence"/>
</dbReference>
<dbReference type="PIRSF" id="PIRSF031057">
    <property type="entry name" value="Thiamin_pyrophosphokinase"/>
    <property type="match status" value="1"/>
</dbReference>
<dbReference type="SUPFAM" id="SSF63999">
    <property type="entry name" value="Thiamin pyrophosphokinase, catalytic domain"/>
    <property type="match status" value="1"/>
</dbReference>
<dbReference type="Pfam" id="PF04265">
    <property type="entry name" value="TPK_B1_binding"/>
    <property type="match status" value="1"/>
</dbReference>
<evidence type="ECO:0000256" key="6">
    <source>
        <dbReference type="ARBA" id="ARBA00022840"/>
    </source>
</evidence>
<evidence type="ECO:0000256" key="5">
    <source>
        <dbReference type="ARBA" id="ARBA00022777"/>
    </source>
</evidence>
<dbReference type="HOGENOM" id="CLU_044237_0_1_1"/>
<dbReference type="InterPro" id="IPR036371">
    <property type="entry name" value="TPK_B1-bd_sf"/>
</dbReference>
<reference evidence="9" key="2">
    <citation type="submission" date="2015-06" db="UniProtKB">
        <authorList>
            <consortium name="EnsemblMetazoa"/>
        </authorList>
    </citation>
    <scope>IDENTIFICATION</scope>
</reference>
<proteinExistence type="inferred from homology"/>
<dbReference type="FunFam" id="2.60.120.320:FF:000001">
    <property type="entry name" value="Thiamine pyrophosphokinase"/>
    <property type="match status" value="1"/>
</dbReference>
<dbReference type="EMBL" id="CAQQ02110234">
    <property type="status" value="NOT_ANNOTATED_CDS"/>
    <property type="molecule type" value="Genomic_DNA"/>
</dbReference>
<comment type="catalytic activity">
    <reaction evidence="7">
        <text>thiamine + ATP = thiamine diphosphate + AMP + H(+)</text>
        <dbReference type="Rhea" id="RHEA:11576"/>
        <dbReference type="ChEBI" id="CHEBI:15378"/>
        <dbReference type="ChEBI" id="CHEBI:18385"/>
        <dbReference type="ChEBI" id="CHEBI:30616"/>
        <dbReference type="ChEBI" id="CHEBI:58937"/>
        <dbReference type="ChEBI" id="CHEBI:456215"/>
    </reaction>
</comment>
<evidence type="ECO:0000313" key="10">
    <source>
        <dbReference type="Proteomes" id="UP000015102"/>
    </source>
</evidence>
<accession>T1GTI5</accession>
<dbReference type="InterPro" id="IPR007373">
    <property type="entry name" value="Thiamin_PyroPKinase_B1-bd"/>
</dbReference>